<dbReference type="Proteomes" id="UP001556367">
    <property type="component" value="Unassembled WGS sequence"/>
</dbReference>
<accession>A0ABR3JPB9</accession>
<comment type="caution">
    <text evidence="1">The sequence shown here is derived from an EMBL/GenBank/DDBJ whole genome shotgun (WGS) entry which is preliminary data.</text>
</comment>
<sequence>MTMLKLQELEKRRLAFIDHSKVPEEANAAGDPIEKAKILLKSRCRCVFYVLSRSLPSAFLLFTLHHRSVDSDVLPHSSGIDRTSSS</sequence>
<reference evidence="2" key="1">
    <citation type="submission" date="2024-06" db="EMBL/GenBank/DDBJ databases">
        <title>Multi-omics analyses provide insights into the biosynthesis of the anticancer antibiotic pleurotin in Hohenbuehelia grisea.</title>
        <authorList>
            <person name="Weaver J.A."/>
            <person name="Alberti F."/>
        </authorList>
    </citation>
    <scope>NUCLEOTIDE SEQUENCE [LARGE SCALE GENOMIC DNA]</scope>
    <source>
        <strain evidence="2">T-177</strain>
    </source>
</reference>
<evidence type="ECO:0000313" key="1">
    <source>
        <dbReference type="EMBL" id="KAL0957223.1"/>
    </source>
</evidence>
<evidence type="ECO:0000313" key="2">
    <source>
        <dbReference type="Proteomes" id="UP001556367"/>
    </source>
</evidence>
<gene>
    <name evidence="1" type="ORF">HGRIS_001037</name>
</gene>
<name>A0ABR3JPB9_9AGAR</name>
<proteinExistence type="predicted"/>
<organism evidence="1 2">
    <name type="scientific">Hohenbuehelia grisea</name>
    <dbReference type="NCBI Taxonomy" id="104357"/>
    <lineage>
        <taxon>Eukaryota</taxon>
        <taxon>Fungi</taxon>
        <taxon>Dikarya</taxon>
        <taxon>Basidiomycota</taxon>
        <taxon>Agaricomycotina</taxon>
        <taxon>Agaricomycetes</taxon>
        <taxon>Agaricomycetidae</taxon>
        <taxon>Agaricales</taxon>
        <taxon>Pleurotineae</taxon>
        <taxon>Pleurotaceae</taxon>
        <taxon>Hohenbuehelia</taxon>
    </lineage>
</organism>
<protein>
    <submittedName>
        <fullName evidence="1">Uncharacterized protein</fullName>
    </submittedName>
</protein>
<dbReference type="EMBL" id="JASNQZ010000005">
    <property type="protein sequence ID" value="KAL0957223.1"/>
    <property type="molecule type" value="Genomic_DNA"/>
</dbReference>
<keyword evidence="2" id="KW-1185">Reference proteome</keyword>